<keyword evidence="5" id="KW-1185">Reference proteome</keyword>
<feature type="region of interest" description="Disordered" evidence="1">
    <location>
        <begin position="1"/>
        <end position="37"/>
    </location>
</feature>
<evidence type="ECO:0000313" key="5">
    <source>
        <dbReference type="Proteomes" id="UP000234181"/>
    </source>
</evidence>
<reference evidence="4 5" key="1">
    <citation type="submission" date="2017-10" db="EMBL/GenBank/DDBJ databases">
        <authorList>
            <person name="Regsiter A."/>
            <person name="William W."/>
        </authorList>
    </citation>
    <scope>NUCLEOTIDE SEQUENCE [LARGE SCALE GENOMIC DNA]</scope>
    <source>
        <strain evidence="2 5">CFBP6984</strain>
        <strain evidence="3 4">CFBP7430</strain>
    </source>
</reference>
<evidence type="ECO:0000313" key="3">
    <source>
        <dbReference type="EMBL" id="SON92291.1"/>
    </source>
</evidence>
<feature type="compositionally biased region" description="Basic and acidic residues" evidence="1">
    <location>
        <begin position="10"/>
        <end position="20"/>
    </location>
</feature>
<dbReference type="AlphaFoldDB" id="A0AB38E691"/>
<gene>
    <name evidence="2" type="ORF">XAP6984_770111</name>
    <name evidence="3" type="ORF">XAP7430_730113</name>
</gene>
<proteinExistence type="predicted"/>
<evidence type="ECO:0000313" key="4">
    <source>
        <dbReference type="Proteomes" id="UP000234166"/>
    </source>
</evidence>
<protein>
    <submittedName>
        <fullName evidence="3">Uncharacterized protein</fullName>
    </submittedName>
</protein>
<evidence type="ECO:0000256" key="1">
    <source>
        <dbReference type="SAM" id="MobiDB-lite"/>
    </source>
</evidence>
<organism evidence="3 4">
    <name type="scientific">Xanthomonas campestris pv. phaseoli</name>
    <dbReference type="NCBI Taxonomy" id="317013"/>
    <lineage>
        <taxon>Bacteria</taxon>
        <taxon>Pseudomonadati</taxon>
        <taxon>Pseudomonadota</taxon>
        <taxon>Gammaproteobacteria</taxon>
        <taxon>Lysobacterales</taxon>
        <taxon>Lysobacteraceae</taxon>
        <taxon>Xanthomonas</taxon>
    </lineage>
</organism>
<sequence>MVGSAAQVRDGIDGPMERRAPRPPCEPDAGLAFDQPPWRTTAWQTRDAHGDGCRLRCSGRRGVIGERVHAFAALATPHHTLQAASNRSAAHNACMLHA</sequence>
<dbReference type="Proteomes" id="UP000234166">
    <property type="component" value="Unassembled WGS sequence"/>
</dbReference>
<comment type="caution">
    <text evidence="3">The sequence shown here is derived from an EMBL/GenBank/DDBJ whole genome shotgun (WGS) entry which is preliminary data.</text>
</comment>
<dbReference type="Proteomes" id="UP000234181">
    <property type="component" value="Unassembled WGS sequence"/>
</dbReference>
<dbReference type="EMBL" id="OCYS01000131">
    <property type="protein sequence ID" value="SON92291.1"/>
    <property type="molecule type" value="Genomic_DNA"/>
</dbReference>
<name>A0AB38E691_XANCH</name>
<dbReference type="EMBL" id="OCYT01000136">
    <property type="protein sequence ID" value="SON86919.1"/>
    <property type="molecule type" value="Genomic_DNA"/>
</dbReference>
<accession>A0AB38E691</accession>
<evidence type="ECO:0000313" key="2">
    <source>
        <dbReference type="EMBL" id="SON86919.1"/>
    </source>
</evidence>